<dbReference type="GO" id="GO:0030973">
    <property type="term" value="F:molybdate ion binding"/>
    <property type="evidence" value="ECO:0007669"/>
    <property type="project" value="UniProtKB-ARBA"/>
</dbReference>
<evidence type="ECO:0000256" key="6">
    <source>
        <dbReference type="PIRSR" id="PIRSR004846-1"/>
    </source>
</evidence>
<accession>A0A425Y1T1</accession>
<dbReference type="GO" id="GO:0015689">
    <property type="term" value="P:molybdate ion transport"/>
    <property type="evidence" value="ECO:0007669"/>
    <property type="project" value="InterPro"/>
</dbReference>
<comment type="caution">
    <text evidence="7">The sequence shown here is derived from an EMBL/GenBank/DDBJ whole genome shotgun (WGS) entry which is preliminary data.</text>
</comment>
<dbReference type="Pfam" id="PF13531">
    <property type="entry name" value="SBP_bac_11"/>
    <property type="match status" value="1"/>
</dbReference>
<dbReference type="NCBIfam" id="TIGR01256">
    <property type="entry name" value="modA"/>
    <property type="match status" value="1"/>
</dbReference>
<evidence type="ECO:0000256" key="2">
    <source>
        <dbReference type="ARBA" id="ARBA00022505"/>
    </source>
</evidence>
<dbReference type="EMBL" id="QQWG01000007">
    <property type="protein sequence ID" value="RRG21879.1"/>
    <property type="molecule type" value="Genomic_DNA"/>
</dbReference>
<evidence type="ECO:0000256" key="3">
    <source>
        <dbReference type="ARBA" id="ARBA00022723"/>
    </source>
</evidence>
<feature type="binding site" evidence="6">
    <location>
        <position position="65"/>
    </location>
    <ligand>
        <name>molybdate</name>
        <dbReference type="ChEBI" id="CHEBI:36264"/>
    </ligand>
</feature>
<evidence type="ECO:0000256" key="5">
    <source>
        <dbReference type="ARBA" id="ARBA00062515"/>
    </source>
</evidence>
<comment type="subunit">
    <text evidence="5">The complex is composed of two ATP-binding proteins (ModC), two transmembrane proteins (ModB) and a solute-binding protein (ModA).</text>
</comment>
<evidence type="ECO:0000313" key="8">
    <source>
        <dbReference type="Proteomes" id="UP000285794"/>
    </source>
</evidence>
<gene>
    <name evidence="7" type="primary">modA</name>
    <name evidence="7" type="ORF">DWB61_09000</name>
</gene>
<evidence type="ECO:0000256" key="1">
    <source>
        <dbReference type="ARBA" id="ARBA00009175"/>
    </source>
</evidence>
<dbReference type="AlphaFoldDB" id="A0A425Y1T1"/>
<dbReference type="Gene3D" id="3.40.190.10">
    <property type="entry name" value="Periplasmic binding protein-like II"/>
    <property type="match status" value="2"/>
</dbReference>
<sequence>MKPIRILIICLSLVVIQLFPYCKAEKKVEKLNIFAAASLKDVLSNTAEIYKKKTGIELSLNFASSGILARQIEQGADVDFFFSANRDWIDYISKKELLLASSKLELAQNKMALIVPEGSKLRDFENFRPEIIASLFDGRIAIGDPNHVPAGKYAQEILKHHNIWQILKNRALPCKNARETLLMVEMGEVELGIVYLSDAKKSKKVRCIYEFEESDSSPILYYSAHRTNPNSMVQDFQNFLKRPESKRIWKDYAFIVHD</sequence>
<keyword evidence="8" id="KW-1185">Reference proteome</keyword>
<feature type="binding site" evidence="6">
    <location>
        <position position="38"/>
    </location>
    <ligand>
        <name>molybdate</name>
        <dbReference type="ChEBI" id="CHEBI:36264"/>
    </ligand>
</feature>
<dbReference type="PANTHER" id="PTHR30632:SF0">
    <property type="entry name" value="SULFATE-BINDING PROTEIN"/>
    <property type="match status" value="1"/>
</dbReference>
<keyword evidence="3 6" id="KW-0479">Metal-binding</keyword>
<dbReference type="InterPro" id="IPR005950">
    <property type="entry name" value="ModA"/>
</dbReference>
<evidence type="ECO:0000313" key="7">
    <source>
        <dbReference type="EMBL" id="RRG21879.1"/>
    </source>
</evidence>
<reference evidence="7 8" key="1">
    <citation type="submission" date="2018-07" db="EMBL/GenBank/DDBJ databases">
        <title>Draft genome sequence of Ancylomarina sp. M1P.</title>
        <authorList>
            <person name="Yadav S."/>
            <person name="Villanueva L."/>
            <person name="Damste J.S.S."/>
        </authorList>
    </citation>
    <scope>NUCLEOTIDE SEQUENCE [LARGE SCALE GENOMIC DNA]</scope>
    <source>
        <strain evidence="7 8">M1P</strain>
    </source>
</reference>
<protein>
    <submittedName>
        <fullName evidence="7">Molybdate ABC transporter substrate-binding protein</fullName>
    </submittedName>
</protein>
<dbReference type="SUPFAM" id="SSF53850">
    <property type="entry name" value="Periplasmic binding protein-like II"/>
    <property type="match status" value="1"/>
</dbReference>
<dbReference type="FunFam" id="3.40.190.10:FF:000035">
    <property type="entry name" value="Molybdate ABC transporter substrate-binding protein"/>
    <property type="match status" value="1"/>
</dbReference>
<proteinExistence type="inferred from homology"/>
<keyword evidence="4" id="KW-0732">Signal</keyword>
<name>A0A425Y1T1_9BACT</name>
<dbReference type="PIRSF" id="PIRSF004846">
    <property type="entry name" value="ModA"/>
    <property type="match status" value="1"/>
</dbReference>
<keyword evidence="2 6" id="KW-0500">Molybdenum</keyword>
<dbReference type="OrthoDB" id="9785015at2"/>
<evidence type="ECO:0000256" key="4">
    <source>
        <dbReference type="ARBA" id="ARBA00022729"/>
    </source>
</evidence>
<dbReference type="InterPro" id="IPR050682">
    <property type="entry name" value="ModA/WtpA"/>
</dbReference>
<feature type="binding site" evidence="6">
    <location>
        <position position="150"/>
    </location>
    <ligand>
        <name>molybdate</name>
        <dbReference type="ChEBI" id="CHEBI:36264"/>
    </ligand>
</feature>
<dbReference type="GO" id="GO:1901359">
    <property type="term" value="F:tungstate binding"/>
    <property type="evidence" value="ECO:0007669"/>
    <property type="project" value="UniProtKB-ARBA"/>
</dbReference>
<feature type="binding site" evidence="6">
    <location>
        <position position="195"/>
    </location>
    <ligand>
        <name>molybdate</name>
        <dbReference type="ChEBI" id="CHEBI:36264"/>
    </ligand>
</feature>
<organism evidence="7 8">
    <name type="scientific">Ancylomarina euxinus</name>
    <dbReference type="NCBI Taxonomy" id="2283627"/>
    <lineage>
        <taxon>Bacteria</taxon>
        <taxon>Pseudomonadati</taxon>
        <taxon>Bacteroidota</taxon>
        <taxon>Bacteroidia</taxon>
        <taxon>Marinilabiliales</taxon>
        <taxon>Marinifilaceae</taxon>
        <taxon>Ancylomarina</taxon>
    </lineage>
</organism>
<dbReference type="PANTHER" id="PTHR30632">
    <property type="entry name" value="MOLYBDATE-BINDING PERIPLASMIC PROTEIN"/>
    <property type="match status" value="1"/>
</dbReference>
<dbReference type="GO" id="GO:0046872">
    <property type="term" value="F:metal ion binding"/>
    <property type="evidence" value="ECO:0007669"/>
    <property type="project" value="UniProtKB-KW"/>
</dbReference>
<dbReference type="Proteomes" id="UP000285794">
    <property type="component" value="Unassembled WGS sequence"/>
</dbReference>
<dbReference type="RefSeq" id="WP_125030565.1">
    <property type="nucleotide sequence ID" value="NZ_JAPXVP010000007.1"/>
</dbReference>
<comment type="similarity">
    <text evidence="1">Belongs to the bacterial solute-binding protein ModA family.</text>
</comment>